<dbReference type="EMBL" id="VSSQ01017092">
    <property type="protein sequence ID" value="MPM59041.1"/>
    <property type="molecule type" value="Genomic_DNA"/>
</dbReference>
<accession>A0A645B3A4</accession>
<name>A0A645B3A4_9ZZZZ</name>
<comment type="caution">
    <text evidence="5">The sequence shown here is derived from an EMBL/GenBank/DDBJ whole genome shotgun (WGS) entry which is preliminary data.</text>
</comment>
<dbReference type="GO" id="GO:0008170">
    <property type="term" value="F:N-methyltransferase activity"/>
    <property type="evidence" value="ECO:0007669"/>
    <property type="project" value="InterPro"/>
</dbReference>
<protein>
    <recommendedName>
        <fullName evidence="4">DNA methylase N-4/N-6 domain-containing protein</fullName>
    </recommendedName>
</protein>
<evidence type="ECO:0000313" key="5">
    <source>
        <dbReference type="EMBL" id="MPM59041.1"/>
    </source>
</evidence>
<feature type="domain" description="DNA methylase N-4/N-6" evidence="4">
    <location>
        <begin position="124"/>
        <end position="313"/>
    </location>
</feature>
<dbReference type="InterPro" id="IPR002295">
    <property type="entry name" value="N4/N6-MTase_EcoPI_Mod-like"/>
</dbReference>
<keyword evidence="1" id="KW-0489">Methyltransferase</keyword>
<organism evidence="5">
    <name type="scientific">bioreactor metagenome</name>
    <dbReference type="NCBI Taxonomy" id="1076179"/>
    <lineage>
        <taxon>unclassified sequences</taxon>
        <taxon>metagenomes</taxon>
        <taxon>ecological metagenomes</taxon>
    </lineage>
</organism>
<dbReference type="Pfam" id="PF01555">
    <property type="entry name" value="N6_N4_Mtase"/>
    <property type="match status" value="1"/>
</dbReference>
<dbReference type="GO" id="GO:0003677">
    <property type="term" value="F:DNA binding"/>
    <property type="evidence" value="ECO:0007669"/>
    <property type="project" value="InterPro"/>
</dbReference>
<reference evidence="5" key="1">
    <citation type="submission" date="2019-08" db="EMBL/GenBank/DDBJ databases">
        <authorList>
            <person name="Kucharzyk K."/>
            <person name="Murdoch R.W."/>
            <person name="Higgins S."/>
            <person name="Loffler F."/>
        </authorList>
    </citation>
    <scope>NUCLEOTIDE SEQUENCE</scope>
</reference>
<gene>
    <name evidence="5" type="ORF">SDC9_105879</name>
</gene>
<dbReference type="InterPro" id="IPR002941">
    <property type="entry name" value="DNA_methylase_N4/N6"/>
</dbReference>
<keyword evidence="2" id="KW-0808">Transferase</keyword>
<dbReference type="AlphaFoldDB" id="A0A645B3A4"/>
<evidence type="ECO:0000256" key="1">
    <source>
        <dbReference type="ARBA" id="ARBA00022603"/>
    </source>
</evidence>
<dbReference type="PRINTS" id="PR00506">
    <property type="entry name" value="D21N6MTFRASE"/>
</dbReference>
<dbReference type="InterPro" id="IPR029063">
    <property type="entry name" value="SAM-dependent_MTases_sf"/>
</dbReference>
<keyword evidence="3" id="KW-0949">S-adenosyl-L-methionine</keyword>
<proteinExistence type="predicted"/>
<evidence type="ECO:0000256" key="2">
    <source>
        <dbReference type="ARBA" id="ARBA00022679"/>
    </source>
</evidence>
<evidence type="ECO:0000256" key="3">
    <source>
        <dbReference type="ARBA" id="ARBA00022691"/>
    </source>
</evidence>
<sequence>MPVHIARDLTPEQIKAYRIADNKTGELAEWNYDLLPLELADLQEADFDLSLLGFDESELDKLLNGEAEDVLVEGETEPDAVPETPELAESRRGEVYRLGDHLLMCGDATDADDAAVLMGEVEADLWLTDPPYNVNYEGGTGLTIQNDNMSDSKFREFLRLAFACAKEHMKPGASFYIYHADSEGYNFRGACHDIELTVRQCLIWKKNSLVLGRQDYQWLHEPILYGWKEGAAHSWHSDRSQTTVIEYDKPKQNDVHPTMKPVEMLVYLIKNSSQREETVLDTFGGSGSSLIACEQTGRICRMMELDEKYCDVIRRRWAEFVHGEGCDWKEKTPAIEPETNNS</sequence>
<dbReference type="GO" id="GO:0032259">
    <property type="term" value="P:methylation"/>
    <property type="evidence" value="ECO:0007669"/>
    <property type="project" value="UniProtKB-KW"/>
</dbReference>
<dbReference type="Gene3D" id="3.40.50.150">
    <property type="entry name" value="Vaccinia Virus protein VP39"/>
    <property type="match status" value="1"/>
</dbReference>
<evidence type="ECO:0000259" key="4">
    <source>
        <dbReference type="Pfam" id="PF01555"/>
    </source>
</evidence>
<dbReference type="SUPFAM" id="SSF53335">
    <property type="entry name" value="S-adenosyl-L-methionine-dependent methyltransferases"/>
    <property type="match status" value="1"/>
</dbReference>